<dbReference type="GO" id="GO:0071949">
    <property type="term" value="F:FAD binding"/>
    <property type="evidence" value="ECO:0007669"/>
    <property type="project" value="InterPro"/>
</dbReference>
<dbReference type="GO" id="GO:0004497">
    <property type="term" value="F:monooxygenase activity"/>
    <property type="evidence" value="ECO:0007669"/>
    <property type="project" value="UniProtKB-KW"/>
</dbReference>
<dbReference type="PANTHER" id="PTHR13789:SF309">
    <property type="entry name" value="PUTATIVE (AFU_ORTHOLOGUE AFUA_6G14510)-RELATED"/>
    <property type="match status" value="1"/>
</dbReference>
<evidence type="ECO:0000256" key="2">
    <source>
        <dbReference type="ARBA" id="ARBA00022630"/>
    </source>
</evidence>
<accession>A0A6A6BYJ4</accession>
<evidence type="ECO:0000256" key="5">
    <source>
        <dbReference type="ARBA" id="ARBA00023033"/>
    </source>
</evidence>
<keyword evidence="8" id="KW-1185">Reference proteome</keyword>
<dbReference type="InterPro" id="IPR036188">
    <property type="entry name" value="FAD/NAD-bd_sf"/>
</dbReference>
<dbReference type="Pfam" id="PF01494">
    <property type="entry name" value="FAD_binding_3"/>
    <property type="match status" value="1"/>
</dbReference>
<keyword evidence="3" id="KW-0274">FAD</keyword>
<keyword evidence="2" id="KW-0285">Flavoprotein</keyword>
<dbReference type="Proteomes" id="UP000799537">
    <property type="component" value="Unassembled WGS sequence"/>
</dbReference>
<evidence type="ECO:0000256" key="1">
    <source>
        <dbReference type="ARBA" id="ARBA00007992"/>
    </source>
</evidence>
<dbReference type="AlphaFoldDB" id="A0A6A6BYJ4"/>
<feature type="domain" description="FAD-binding" evidence="6">
    <location>
        <begin position="8"/>
        <end position="360"/>
    </location>
</feature>
<dbReference type="RefSeq" id="XP_033660750.1">
    <property type="nucleotide sequence ID" value="XM_033809576.1"/>
</dbReference>
<comment type="similarity">
    <text evidence="1">Belongs to the paxM FAD-dependent monooxygenase family.</text>
</comment>
<keyword evidence="5" id="KW-0503">Monooxygenase</keyword>
<dbReference type="InterPro" id="IPR002938">
    <property type="entry name" value="FAD-bd"/>
</dbReference>
<dbReference type="InterPro" id="IPR050493">
    <property type="entry name" value="FAD-dep_Monooxygenase_BioMet"/>
</dbReference>
<organism evidence="7 8">
    <name type="scientific">Zasmidium cellare ATCC 36951</name>
    <dbReference type="NCBI Taxonomy" id="1080233"/>
    <lineage>
        <taxon>Eukaryota</taxon>
        <taxon>Fungi</taxon>
        <taxon>Dikarya</taxon>
        <taxon>Ascomycota</taxon>
        <taxon>Pezizomycotina</taxon>
        <taxon>Dothideomycetes</taxon>
        <taxon>Dothideomycetidae</taxon>
        <taxon>Mycosphaerellales</taxon>
        <taxon>Mycosphaerellaceae</taxon>
        <taxon>Zasmidium</taxon>
    </lineage>
</organism>
<dbReference type="OrthoDB" id="16820at2759"/>
<dbReference type="PANTHER" id="PTHR13789">
    <property type="entry name" value="MONOOXYGENASE"/>
    <property type="match status" value="1"/>
</dbReference>
<evidence type="ECO:0000259" key="6">
    <source>
        <dbReference type="Pfam" id="PF01494"/>
    </source>
</evidence>
<evidence type="ECO:0000256" key="3">
    <source>
        <dbReference type="ARBA" id="ARBA00022827"/>
    </source>
</evidence>
<proteinExistence type="inferred from homology"/>
<evidence type="ECO:0000256" key="4">
    <source>
        <dbReference type="ARBA" id="ARBA00023002"/>
    </source>
</evidence>
<reference evidence="7" key="1">
    <citation type="journal article" date="2020" name="Stud. Mycol.">
        <title>101 Dothideomycetes genomes: a test case for predicting lifestyles and emergence of pathogens.</title>
        <authorList>
            <person name="Haridas S."/>
            <person name="Albert R."/>
            <person name="Binder M."/>
            <person name="Bloem J."/>
            <person name="Labutti K."/>
            <person name="Salamov A."/>
            <person name="Andreopoulos B."/>
            <person name="Baker S."/>
            <person name="Barry K."/>
            <person name="Bills G."/>
            <person name="Bluhm B."/>
            <person name="Cannon C."/>
            <person name="Castanera R."/>
            <person name="Culley D."/>
            <person name="Daum C."/>
            <person name="Ezra D."/>
            <person name="Gonzalez J."/>
            <person name="Henrissat B."/>
            <person name="Kuo A."/>
            <person name="Liang C."/>
            <person name="Lipzen A."/>
            <person name="Lutzoni F."/>
            <person name="Magnuson J."/>
            <person name="Mondo S."/>
            <person name="Nolan M."/>
            <person name="Ohm R."/>
            <person name="Pangilinan J."/>
            <person name="Park H.-J."/>
            <person name="Ramirez L."/>
            <person name="Alfaro M."/>
            <person name="Sun H."/>
            <person name="Tritt A."/>
            <person name="Yoshinaga Y."/>
            <person name="Zwiers L.-H."/>
            <person name="Turgeon B."/>
            <person name="Goodwin S."/>
            <person name="Spatafora J."/>
            <person name="Crous P."/>
            <person name="Grigoriev I."/>
        </authorList>
    </citation>
    <scope>NUCLEOTIDE SEQUENCE</scope>
    <source>
        <strain evidence="7">ATCC 36951</strain>
    </source>
</reference>
<evidence type="ECO:0000313" key="8">
    <source>
        <dbReference type="Proteomes" id="UP000799537"/>
    </source>
</evidence>
<gene>
    <name evidence="7" type="ORF">M409DRAFT_29671</name>
</gene>
<sequence>MQEKSSLNIAIVGAGLGGLVAALSLARNGHHVQLFERRPTFEPKGGGIMIRPVATYFLRQWGLKADMEDISDVSQATLYRDGGTGKVFVRRKNEMVFDDNLDWGCFREDAQKVFHKHALQHGVKFRFGVSVTDVSEDDTTAKVHLSTGEVIEADLLLAADGFLSRLRPKILSDAPAPAPGYSTIYQIRLSEDEVLANPDARELANNTDLSVWMKRAGGGYAVIRCNKTVHRLSGAFGIPERDDDPRMWDENGDIEYVRNYFKGYSKALTSFLQIAKRCDRWRLAEMPNLPQWISPKGRLVLLGDSAHAMLPDAAQGFSTIVEDVGVLSHLLSKHLHRGVPSLTRIWQEVRQPRVNKIKDWAKSNHVLYTKGTDDGLKSGEKTKTPPTQDISLDKVVPDMNASYRSPAFFKWAFGFDPIEDVERYIEKRDMARL</sequence>
<dbReference type="GeneID" id="54562848"/>
<dbReference type="SUPFAM" id="SSF51905">
    <property type="entry name" value="FAD/NAD(P)-binding domain"/>
    <property type="match status" value="1"/>
</dbReference>
<keyword evidence="4" id="KW-0560">Oxidoreductase</keyword>
<evidence type="ECO:0000313" key="7">
    <source>
        <dbReference type="EMBL" id="KAF2159861.1"/>
    </source>
</evidence>
<dbReference type="Gene3D" id="3.50.50.60">
    <property type="entry name" value="FAD/NAD(P)-binding domain"/>
    <property type="match status" value="1"/>
</dbReference>
<protein>
    <recommendedName>
        <fullName evidence="6">FAD-binding domain-containing protein</fullName>
    </recommendedName>
</protein>
<dbReference type="EMBL" id="ML993632">
    <property type="protein sequence ID" value="KAF2159861.1"/>
    <property type="molecule type" value="Genomic_DNA"/>
</dbReference>
<name>A0A6A6BYJ4_ZASCE</name>
<dbReference type="PRINTS" id="PR00420">
    <property type="entry name" value="RNGMNOXGNASE"/>
</dbReference>